<evidence type="ECO:0000313" key="3">
    <source>
        <dbReference type="Proteomes" id="UP000694392"/>
    </source>
</evidence>
<sequence length="79" mass="8740">MAIFFSIHCNLNPNGIDHPVCTEGINLQLEGERVESPSLKKDNHQKLPDSKGTPKKQQAEPETSKVIEPCMYSGLHVPS</sequence>
<protein>
    <submittedName>
        <fullName evidence="2">Uncharacterized protein</fullName>
    </submittedName>
</protein>
<evidence type="ECO:0000256" key="1">
    <source>
        <dbReference type="SAM" id="MobiDB-lite"/>
    </source>
</evidence>
<accession>A0A8D0GTR8</accession>
<dbReference type="OMA" id="AVETIHC"/>
<organism evidence="2 3">
    <name type="scientific">Sphenodon punctatus</name>
    <name type="common">Tuatara</name>
    <name type="synonym">Hatteria punctata</name>
    <dbReference type="NCBI Taxonomy" id="8508"/>
    <lineage>
        <taxon>Eukaryota</taxon>
        <taxon>Metazoa</taxon>
        <taxon>Chordata</taxon>
        <taxon>Craniata</taxon>
        <taxon>Vertebrata</taxon>
        <taxon>Euteleostomi</taxon>
        <taxon>Lepidosauria</taxon>
        <taxon>Sphenodontia</taxon>
        <taxon>Sphenodontidae</taxon>
        <taxon>Sphenodon</taxon>
    </lineage>
</organism>
<name>A0A8D0GTR8_SPHPU</name>
<dbReference type="AlphaFoldDB" id="A0A8D0GTR8"/>
<reference evidence="2" key="1">
    <citation type="submission" date="2025-08" db="UniProtKB">
        <authorList>
            <consortium name="Ensembl"/>
        </authorList>
    </citation>
    <scope>IDENTIFICATION</scope>
</reference>
<reference evidence="2" key="2">
    <citation type="submission" date="2025-09" db="UniProtKB">
        <authorList>
            <consortium name="Ensembl"/>
        </authorList>
    </citation>
    <scope>IDENTIFICATION</scope>
</reference>
<dbReference type="Proteomes" id="UP000694392">
    <property type="component" value="Unplaced"/>
</dbReference>
<evidence type="ECO:0000313" key="2">
    <source>
        <dbReference type="Ensembl" id="ENSSPUP00000009573.1"/>
    </source>
</evidence>
<feature type="region of interest" description="Disordered" evidence="1">
    <location>
        <begin position="33"/>
        <end position="65"/>
    </location>
</feature>
<dbReference type="GeneTree" id="ENSGT00940000173786"/>
<proteinExistence type="predicted"/>
<feature type="compositionally biased region" description="Basic and acidic residues" evidence="1">
    <location>
        <begin position="33"/>
        <end position="49"/>
    </location>
</feature>
<dbReference type="Ensembl" id="ENSSPUT00000010214.1">
    <property type="protein sequence ID" value="ENSSPUP00000009573.1"/>
    <property type="gene ID" value="ENSSPUG00000007434.1"/>
</dbReference>
<keyword evidence="3" id="KW-1185">Reference proteome</keyword>